<keyword evidence="2" id="KW-0472">Membrane</keyword>
<keyword evidence="2" id="KW-1133">Transmembrane helix</keyword>
<protein>
    <submittedName>
        <fullName evidence="3">Uncharacterized protein</fullName>
    </submittedName>
</protein>
<dbReference type="EMBL" id="AHKC01008836">
    <property type="protein sequence ID" value="EKF37366.1"/>
    <property type="molecule type" value="Genomic_DNA"/>
</dbReference>
<reference evidence="3 4" key="1">
    <citation type="journal article" date="2012" name="BMC Genomics">
        <title>Comparative genomic analysis of human infective Trypanosoma cruzi lineages with the bat-restricted subspecies T. cruzi marinkellei.</title>
        <authorList>
            <person name="Franzen O."/>
            <person name="Talavera-Lopez C."/>
            <person name="Ochaya S."/>
            <person name="Butler C.E."/>
            <person name="Messenger L.A."/>
            <person name="Lewis M.D."/>
            <person name="Llewellyn M.S."/>
            <person name="Marinkelle C.J."/>
            <person name="Tyler K.M."/>
            <person name="Miles M.A."/>
            <person name="Andersson B."/>
        </authorList>
    </citation>
    <scope>NUCLEOTIDE SEQUENCE [LARGE SCALE GENOMIC DNA]</scope>
    <source>
        <strain evidence="3 4">B7</strain>
    </source>
</reference>
<feature type="transmembrane region" description="Helical" evidence="2">
    <location>
        <begin position="48"/>
        <end position="66"/>
    </location>
</feature>
<name>K2NR09_TRYCR</name>
<dbReference type="Proteomes" id="UP000007350">
    <property type="component" value="Unassembled WGS sequence"/>
</dbReference>
<feature type="region of interest" description="Disordered" evidence="1">
    <location>
        <begin position="313"/>
        <end position="340"/>
    </location>
</feature>
<evidence type="ECO:0000256" key="2">
    <source>
        <dbReference type="SAM" id="Phobius"/>
    </source>
</evidence>
<gene>
    <name evidence="3" type="ORF">MOQ_002227</name>
</gene>
<accession>K2NR09</accession>
<dbReference type="AlphaFoldDB" id="K2NR09"/>
<evidence type="ECO:0000256" key="1">
    <source>
        <dbReference type="SAM" id="MobiDB-lite"/>
    </source>
</evidence>
<feature type="transmembrane region" description="Helical" evidence="2">
    <location>
        <begin position="21"/>
        <end position="42"/>
    </location>
</feature>
<dbReference type="OrthoDB" id="269892at2759"/>
<evidence type="ECO:0000313" key="3">
    <source>
        <dbReference type="EMBL" id="EKF37366.1"/>
    </source>
</evidence>
<keyword evidence="4" id="KW-1185">Reference proteome</keyword>
<organism evidence="3 4">
    <name type="scientific">Trypanosoma cruzi marinkellei</name>
    <dbReference type="NCBI Taxonomy" id="85056"/>
    <lineage>
        <taxon>Eukaryota</taxon>
        <taxon>Discoba</taxon>
        <taxon>Euglenozoa</taxon>
        <taxon>Kinetoplastea</taxon>
        <taxon>Metakinetoplastina</taxon>
        <taxon>Trypanosomatida</taxon>
        <taxon>Trypanosomatidae</taxon>
        <taxon>Trypanosoma</taxon>
        <taxon>Schizotrypanum</taxon>
    </lineage>
</organism>
<sequence>MSWGGWWWGGNRKKRGGIAAVSNEFELFQLFLSLCGCMYVVLCCVRSFLHFSYSFVLAYVCLSFCVRMHSHQRMCAHERWSRFYSTFVGDEGRDEMPVFFVVLLPLLLFCFFSLCFVLPVGYCSTHHSRAWWEMLRTTVIGRLYATLVAMKRSGKPSDTPDYKQVYLPYDTAPTPLELERERKKFQQAYYGRMEHRKLVPVKEVPLNLYTYGKEGMSLPISIFKDQQDPVIGPEWTYPGIYENKVAAQHWFTEELFRRETENNFESPWQKQILENQVKRRMAKVAFRMRQVNMKAVDLFQKERGSAKRGTAAAAAAAGGGGGGGAAAAAAEKGKAAAKKK</sequence>
<feature type="transmembrane region" description="Helical" evidence="2">
    <location>
        <begin position="98"/>
        <end position="122"/>
    </location>
</feature>
<comment type="caution">
    <text evidence="3">The sequence shown here is derived from an EMBL/GenBank/DDBJ whole genome shotgun (WGS) entry which is preliminary data.</text>
</comment>
<keyword evidence="2" id="KW-0812">Transmembrane</keyword>
<evidence type="ECO:0000313" key="4">
    <source>
        <dbReference type="Proteomes" id="UP000007350"/>
    </source>
</evidence>
<proteinExistence type="predicted"/>